<dbReference type="Gene3D" id="3.40.1350.10">
    <property type="match status" value="1"/>
</dbReference>
<dbReference type="AlphaFoldDB" id="A0A9X3IJD9"/>
<dbReference type="HAMAP" id="MF_00048">
    <property type="entry name" value="UPF0102"/>
    <property type="match status" value="1"/>
</dbReference>
<dbReference type="SUPFAM" id="SSF52980">
    <property type="entry name" value="Restriction endonuclease-like"/>
    <property type="match status" value="1"/>
</dbReference>
<evidence type="ECO:0000256" key="1">
    <source>
        <dbReference type="ARBA" id="ARBA00006738"/>
    </source>
</evidence>
<dbReference type="InterPro" id="IPR011335">
    <property type="entry name" value="Restrct_endonuc-II-like"/>
</dbReference>
<reference evidence="4" key="1">
    <citation type="submission" date="2022-11" db="EMBL/GenBank/DDBJ databases">
        <title>Biodiversity and phylogenetic relationships of bacteria.</title>
        <authorList>
            <person name="Machado R.A.R."/>
            <person name="Bhat A."/>
            <person name="Loulou A."/>
            <person name="Kallel S."/>
        </authorList>
    </citation>
    <scope>NUCLEOTIDE SEQUENCE</scope>
    <source>
        <strain evidence="4">K-TC2</strain>
    </source>
</reference>
<evidence type="ECO:0000256" key="3">
    <source>
        <dbReference type="SAM" id="MobiDB-lite"/>
    </source>
</evidence>
<keyword evidence="5" id="KW-1185">Reference proteome</keyword>
<gene>
    <name evidence="4" type="ORF">OSH07_00420</name>
</gene>
<feature type="compositionally biased region" description="Low complexity" evidence="3">
    <location>
        <begin position="1"/>
        <end position="14"/>
    </location>
</feature>
<comment type="similarity">
    <text evidence="1 2">Belongs to the UPF0102 family.</text>
</comment>
<dbReference type="InterPro" id="IPR011856">
    <property type="entry name" value="tRNA_endonuc-like_dom_sf"/>
</dbReference>
<dbReference type="PANTHER" id="PTHR34039">
    <property type="entry name" value="UPF0102 PROTEIN YRAN"/>
    <property type="match status" value="1"/>
</dbReference>
<organism evidence="4 5">
    <name type="scientific">Kaistia nematophila</name>
    <dbReference type="NCBI Taxonomy" id="2994654"/>
    <lineage>
        <taxon>Bacteria</taxon>
        <taxon>Pseudomonadati</taxon>
        <taxon>Pseudomonadota</taxon>
        <taxon>Alphaproteobacteria</taxon>
        <taxon>Hyphomicrobiales</taxon>
        <taxon>Kaistiaceae</taxon>
        <taxon>Kaistia</taxon>
    </lineage>
</organism>
<dbReference type="GO" id="GO:0003676">
    <property type="term" value="F:nucleic acid binding"/>
    <property type="evidence" value="ECO:0007669"/>
    <property type="project" value="InterPro"/>
</dbReference>
<accession>A0A9X3IJD9</accession>
<dbReference type="PANTHER" id="PTHR34039:SF1">
    <property type="entry name" value="UPF0102 PROTEIN YRAN"/>
    <property type="match status" value="1"/>
</dbReference>
<dbReference type="Pfam" id="PF02021">
    <property type="entry name" value="UPF0102"/>
    <property type="match status" value="1"/>
</dbReference>
<dbReference type="InterPro" id="IPR003509">
    <property type="entry name" value="UPF0102_YraN-like"/>
</dbReference>
<evidence type="ECO:0000256" key="2">
    <source>
        <dbReference type="HAMAP-Rule" id="MF_00048"/>
    </source>
</evidence>
<dbReference type="NCBIfam" id="NF009151">
    <property type="entry name" value="PRK12497.1-5"/>
    <property type="match status" value="1"/>
</dbReference>
<evidence type="ECO:0000313" key="5">
    <source>
        <dbReference type="Proteomes" id="UP001144805"/>
    </source>
</evidence>
<protein>
    <recommendedName>
        <fullName evidence="2">UPF0102 protein OSH07_00420</fullName>
    </recommendedName>
</protein>
<feature type="compositionally biased region" description="Basic and acidic residues" evidence="3">
    <location>
        <begin position="15"/>
        <end position="24"/>
    </location>
</feature>
<feature type="region of interest" description="Disordered" evidence="3">
    <location>
        <begin position="1"/>
        <end position="24"/>
    </location>
</feature>
<dbReference type="NCBIfam" id="NF009150">
    <property type="entry name" value="PRK12497.1-3"/>
    <property type="match status" value="1"/>
</dbReference>
<proteinExistence type="inferred from homology"/>
<dbReference type="RefSeq" id="WP_266336635.1">
    <property type="nucleotide sequence ID" value="NZ_JAPKNK010000001.1"/>
</dbReference>
<name>A0A9X3IJD9_9HYPH</name>
<sequence>MTKTATTRATTTMARPDRRASERRGRFAETVAALYLNLKGYRIVARRFRSPLGEIDLVMRRGDMLVFVEVKARRTRDAAILAITPAARDRLIRAAKSFIGRHPETAGLALRFDIVAILPRRLPHHIVDAFARDR</sequence>
<dbReference type="Proteomes" id="UP001144805">
    <property type="component" value="Unassembled WGS sequence"/>
</dbReference>
<comment type="caution">
    <text evidence="4">The sequence shown here is derived from an EMBL/GenBank/DDBJ whole genome shotgun (WGS) entry which is preliminary data.</text>
</comment>
<dbReference type="EMBL" id="JAPKNK010000001">
    <property type="protein sequence ID" value="MCX5567647.1"/>
    <property type="molecule type" value="Genomic_DNA"/>
</dbReference>
<evidence type="ECO:0000313" key="4">
    <source>
        <dbReference type="EMBL" id="MCX5567647.1"/>
    </source>
</evidence>